<name>A0A250ID31_9BACT</name>
<gene>
    <name evidence="1" type="ORF">MEBOL_003130</name>
</gene>
<dbReference type="KEGG" id="mbd:MEBOL_003130"/>
<protein>
    <submittedName>
        <fullName evidence="1">Uncharacterized protein</fullName>
    </submittedName>
</protein>
<accession>A0A250ID31</accession>
<reference evidence="1 2" key="1">
    <citation type="submission" date="2017-06" db="EMBL/GenBank/DDBJ databases">
        <authorList>
            <person name="Kim H.J."/>
            <person name="Triplett B.A."/>
        </authorList>
    </citation>
    <scope>NUCLEOTIDE SEQUENCE [LARGE SCALE GENOMIC DNA]</scope>
    <source>
        <strain evidence="1 2">DSM 14713</strain>
    </source>
</reference>
<dbReference type="EMBL" id="CP022163">
    <property type="protein sequence ID" value="ATB29675.1"/>
    <property type="molecule type" value="Genomic_DNA"/>
</dbReference>
<organism evidence="1 2">
    <name type="scientific">Melittangium boletus DSM 14713</name>
    <dbReference type="NCBI Taxonomy" id="1294270"/>
    <lineage>
        <taxon>Bacteria</taxon>
        <taxon>Pseudomonadati</taxon>
        <taxon>Myxococcota</taxon>
        <taxon>Myxococcia</taxon>
        <taxon>Myxococcales</taxon>
        <taxon>Cystobacterineae</taxon>
        <taxon>Archangiaceae</taxon>
        <taxon>Melittangium</taxon>
    </lineage>
</organism>
<evidence type="ECO:0000313" key="2">
    <source>
        <dbReference type="Proteomes" id="UP000217289"/>
    </source>
</evidence>
<keyword evidence="2" id="KW-1185">Reference proteome</keyword>
<sequence>MGLTTLIGPFYKPLNERTFRQAPSLGQLAWVPVPAYPPIPQILDVERDNPRGHESARATVRNVTRDDFKKRRGLPVYKLQLADNEELMVQKAKRRLAIVIAPLGTAFDDVDPLLRQAGKKHLQERNVLVAPLYGIQSENHPTGFPELMRHRIDALLYSQFFFCPANSSPIVYDGVARLDRLFPVVPKDPAAYDPLPLALSDDALPVLLALLRLRFGSKSEPEIDVMRELLVDTIPEQFRPSSSKG</sequence>
<evidence type="ECO:0000313" key="1">
    <source>
        <dbReference type="EMBL" id="ATB29675.1"/>
    </source>
</evidence>
<dbReference type="AlphaFoldDB" id="A0A250ID31"/>
<dbReference type="OrthoDB" id="7059833at2"/>
<dbReference type="RefSeq" id="WP_157775010.1">
    <property type="nucleotide sequence ID" value="NZ_CP022163.1"/>
</dbReference>
<dbReference type="Proteomes" id="UP000217289">
    <property type="component" value="Chromosome"/>
</dbReference>
<proteinExistence type="predicted"/>